<dbReference type="InterPro" id="IPR006578">
    <property type="entry name" value="MADF-dom"/>
</dbReference>
<sequence>MLFTSNEDKLLVDSVRDQPALYQLTHKKYKNSVYKDQLWTDIATSLDKSIDMVKARWKNIRDTYNKRRKRLGTGSRRAQKHPWLLEAHLKFLETIENPKKKSSTDVTPVPDDLVNFRKKKCVDVDVDVNDDDNDDDDGDNDDDDDDDDNNDIDNHKKYLGNKENGNDLLKMSKLIKPCPKKIKRYENHLSSSSVNSSSTRISKSDDILPNDNVKLYKSLHQLYNRPVEDPIDLFFKSVAAQVKELPPHIVPDVRMKITNIICEYEKSYKFSYGQVMINQQQQPEQNLNSSCYQIPTITHPLIATSSSSTDCSADGTQLIT</sequence>
<dbReference type="PANTHER" id="PTHR12243:SF67">
    <property type="entry name" value="COREPRESSOR OF PANGOLIN, ISOFORM A-RELATED"/>
    <property type="match status" value="1"/>
</dbReference>
<comment type="caution">
    <text evidence="5">The sequence shown here is derived from an EMBL/GenBank/DDBJ whole genome shotgun (WGS) entry which is preliminary data.</text>
</comment>
<dbReference type="EMBL" id="JACMRX010000003">
    <property type="protein sequence ID" value="KAF7993655.1"/>
    <property type="molecule type" value="Genomic_DNA"/>
</dbReference>
<keyword evidence="6" id="KW-1185">Reference proteome</keyword>
<feature type="compositionally biased region" description="Acidic residues" evidence="2">
    <location>
        <begin position="127"/>
        <end position="151"/>
    </location>
</feature>
<evidence type="ECO:0008006" key="7">
    <source>
        <dbReference type="Google" id="ProtNLM"/>
    </source>
</evidence>
<dbReference type="Pfam" id="PF02944">
    <property type="entry name" value="BESS"/>
    <property type="match status" value="1"/>
</dbReference>
<dbReference type="GO" id="GO:0006357">
    <property type="term" value="P:regulation of transcription by RNA polymerase II"/>
    <property type="evidence" value="ECO:0007669"/>
    <property type="project" value="TreeGrafter"/>
</dbReference>
<evidence type="ECO:0000256" key="1">
    <source>
        <dbReference type="PROSITE-ProRule" id="PRU00371"/>
    </source>
</evidence>
<dbReference type="Proteomes" id="UP000639338">
    <property type="component" value="Unassembled WGS sequence"/>
</dbReference>
<dbReference type="Pfam" id="PF10545">
    <property type="entry name" value="MADF_DNA_bdg"/>
    <property type="match status" value="1"/>
</dbReference>
<evidence type="ECO:0000313" key="5">
    <source>
        <dbReference type="EMBL" id="KAF7993655.1"/>
    </source>
</evidence>
<evidence type="ECO:0000259" key="3">
    <source>
        <dbReference type="PROSITE" id="PS51029"/>
    </source>
</evidence>
<feature type="domain" description="BESS" evidence="4">
    <location>
        <begin position="228"/>
        <end position="267"/>
    </location>
</feature>
<gene>
    <name evidence="5" type="ORF">HCN44_010250</name>
</gene>
<organism evidence="5 6">
    <name type="scientific">Aphidius gifuensis</name>
    <name type="common">Parasitoid wasp</name>
    <dbReference type="NCBI Taxonomy" id="684658"/>
    <lineage>
        <taxon>Eukaryota</taxon>
        <taxon>Metazoa</taxon>
        <taxon>Ecdysozoa</taxon>
        <taxon>Arthropoda</taxon>
        <taxon>Hexapoda</taxon>
        <taxon>Insecta</taxon>
        <taxon>Pterygota</taxon>
        <taxon>Neoptera</taxon>
        <taxon>Endopterygota</taxon>
        <taxon>Hymenoptera</taxon>
        <taxon>Apocrita</taxon>
        <taxon>Ichneumonoidea</taxon>
        <taxon>Braconidae</taxon>
        <taxon>Aphidiinae</taxon>
        <taxon>Aphidius</taxon>
    </lineage>
</organism>
<evidence type="ECO:0000259" key="4">
    <source>
        <dbReference type="PROSITE" id="PS51031"/>
    </source>
</evidence>
<keyword evidence="1" id="KW-0539">Nucleus</keyword>
<protein>
    <recommendedName>
        <fullName evidence="7">MADF domain-containing protein</fullName>
    </recommendedName>
</protein>
<feature type="domain" description="MADF" evidence="3">
    <location>
        <begin position="10"/>
        <end position="97"/>
    </location>
</feature>
<dbReference type="OrthoDB" id="10262320at2759"/>
<dbReference type="PROSITE" id="PS51029">
    <property type="entry name" value="MADF"/>
    <property type="match status" value="1"/>
</dbReference>
<dbReference type="GO" id="GO:0003677">
    <property type="term" value="F:DNA binding"/>
    <property type="evidence" value="ECO:0007669"/>
    <property type="project" value="InterPro"/>
</dbReference>
<evidence type="ECO:0000256" key="2">
    <source>
        <dbReference type="SAM" id="MobiDB-lite"/>
    </source>
</evidence>
<dbReference type="InterPro" id="IPR039353">
    <property type="entry name" value="TF_Adf1"/>
</dbReference>
<dbReference type="GO" id="GO:0005667">
    <property type="term" value="C:transcription regulator complex"/>
    <property type="evidence" value="ECO:0007669"/>
    <property type="project" value="TreeGrafter"/>
</dbReference>
<comment type="subcellular location">
    <subcellularLocation>
        <location evidence="1">Nucleus</location>
    </subcellularLocation>
</comment>
<evidence type="ECO:0000313" key="6">
    <source>
        <dbReference type="Proteomes" id="UP000639338"/>
    </source>
</evidence>
<name>A0A834XWS0_APHGI</name>
<proteinExistence type="predicted"/>
<dbReference type="PROSITE" id="PS51031">
    <property type="entry name" value="BESS"/>
    <property type="match status" value="1"/>
</dbReference>
<accession>A0A834XWS0</accession>
<feature type="region of interest" description="Disordered" evidence="2">
    <location>
        <begin position="186"/>
        <end position="205"/>
    </location>
</feature>
<dbReference type="PANTHER" id="PTHR12243">
    <property type="entry name" value="MADF DOMAIN TRANSCRIPTION FACTOR"/>
    <property type="match status" value="1"/>
</dbReference>
<feature type="compositionally biased region" description="Low complexity" evidence="2">
    <location>
        <begin position="190"/>
        <end position="201"/>
    </location>
</feature>
<feature type="region of interest" description="Disordered" evidence="2">
    <location>
        <begin position="127"/>
        <end position="163"/>
    </location>
</feature>
<reference evidence="5 6" key="1">
    <citation type="submission" date="2020-08" db="EMBL/GenBank/DDBJ databases">
        <title>Aphidius gifuensis genome sequencing and assembly.</title>
        <authorList>
            <person name="Du Z."/>
        </authorList>
    </citation>
    <scope>NUCLEOTIDE SEQUENCE [LARGE SCALE GENOMIC DNA]</scope>
    <source>
        <strain evidence="5">YNYX2018</strain>
        <tissue evidence="5">Adults</tissue>
    </source>
</reference>
<dbReference type="GO" id="GO:0005634">
    <property type="term" value="C:nucleus"/>
    <property type="evidence" value="ECO:0007669"/>
    <property type="project" value="UniProtKB-SubCell"/>
</dbReference>
<dbReference type="SMART" id="SM00595">
    <property type="entry name" value="MADF"/>
    <property type="match status" value="1"/>
</dbReference>
<dbReference type="InterPro" id="IPR004210">
    <property type="entry name" value="BESS_motif"/>
</dbReference>
<dbReference type="AlphaFoldDB" id="A0A834XWS0"/>